<sequence length="68" mass="7377">MRNIPDMRTGGGYGMYWNFPFGKHQVTVEIDGCGGSRLGNNHYGASSVSKKGHGYIGQSGHSMIIVFL</sequence>
<organism evidence="1 2">
    <name type="scientific">Trichonephila clavata</name>
    <name type="common">Joro spider</name>
    <name type="synonym">Nephila clavata</name>
    <dbReference type="NCBI Taxonomy" id="2740835"/>
    <lineage>
        <taxon>Eukaryota</taxon>
        <taxon>Metazoa</taxon>
        <taxon>Ecdysozoa</taxon>
        <taxon>Arthropoda</taxon>
        <taxon>Chelicerata</taxon>
        <taxon>Arachnida</taxon>
        <taxon>Araneae</taxon>
        <taxon>Araneomorphae</taxon>
        <taxon>Entelegynae</taxon>
        <taxon>Araneoidea</taxon>
        <taxon>Nephilidae</taxon>
        <taxon>Trichonephila</taxon>
    </lineage>
</organism>
<dbReference type="EMBL" id="BMAO01028284">
    <property type="protein sequence ID" value="GFR23396.1"/>
    <property type="molecule type" value="Genomic_DNA"/>
</dbReference>
<accession>A0A8X6LUG2</accession>
<protein>
    <submittedName>
        <fullName evidence="1">Uncharacterized protein</fullName>
    </submittedName>
</protein>
<name>A0A8X6LUG2_TRICU</name>
<proteinExistence type="predicted"/>
<gene>
    <name evidence="1" type="ORF">TNCT_227791</name>
</gene>
<evidence type="ECO:0000313" key="2">
    <source>
        <dbReference type="Proteomes" id="UP000887116"/>
    </source>
</evidence>
<reference evidence="1" key="1">
    <citation type="submission" date="2020-07" db="EMBL/GenBank/DDBJ databases">
        <title>Multicomponent nature underlies the extraordinary mechanical properties of spider dragline silk.</title>
        <authorList>
            <person name="Kono N."/>
            <person name="Nakamura H."/>
            <person name="Mori M."/>
            <person name="Yoshida Y."/>
            <person name="Ohtoshi R."/>
            <person name="Malay A.D."/>
            <person name="Moran D.A.P."/>
            <person name="Tomita M."/>
            <person name="Numata K."/>
            <person name="Arakawa K."/>
        </authorList>
    </citation>
    <scope>NUCLEOTIDE SEQUENCE</scope>
</reference>
<dbReference type="AlphaFoldDB" id="A0A8X6LUG2"/>
<comment type="caution">
    <text evidence="1">The sequence shown here is derived from an EMBL/GenBank/DDBJ whole genome shotgun (WGS) entry which is preliminary data.</text>
</comment>
<evidence type="ECO:0000313" key="1">
    <source>
        <dbReference type="EMBL" id="GFR23396.1"/>
    </source>
</evidence>
<keyword evidence="2" id="KW-1185">Reference proteome</keyword>
<dbReference type="Proteomes" id="UP000887116">
    <property type="component" value="Unassembled WGS sequence"/>
</dbReference>